<proteinExistence type="predicted"/>
<comment type="caution">
    <text evidence="1">The sequence shown here is derived from an EMBL/GenBank/DDBJ whole genome shotgun (WGS) entry which is preliminary data.</text>
</comment>
<sequence>MSQSREDAARARKGARYASRRHLWQTSTLKAVRCCGRGVQDEGAGVVVGGSSEGHTVVQGICRCGSIWAEPVCSAKIRNFRADEIQTLLARHLEAGGQAIFVTLTVRHFARHELADLLDAIRDTYKALLSGRAWVGDRKRGAAGHRDRLGIPGVVRATEVTWGETNGFHPHLHLVVLLGARQNPRPARGSGETWDPRPTGYFTPDPDDVAAWQADWRRIWTKRLTALGMRPSDEHGVRFDTVVTEKDAEAIGTYVAKIQDGKLPGAELARGDLKTGRQGNMAAFELLARLRDLVGGCDPDKVPGHGDAETLQRVWWQYETATKGRRAIEWSRGLRAAYEIDGGDTEEDDHDAATTDETAEITGGVQLSARLWAKVCRRGLDLAVEEAWAEGGAEAVRALLKEAGIGGALLTELSAEQIEQLQARRLANLAARREAAAARRLAP</sequence>
<name>A0ABT1PMV9_9ACTN</name>
<protein>
    <submittedName>
        <fullName evidence="1">Protein rep</fullName>
    </submittedName>
</protein>
<reference evidence="1 2" key="1">
    <citation type="submission" date="2022-06" db="EMBL/GenBank/DDBJ databases">
        <title>Draft genome sequence of type strain Streptomyces rubrisoli DSM 42083.</title>
        <authorList>
            <person name="Duangmal K."/>
            <person name="Klaysubun C."/>
        </authorList>
    </citation>
    <scope>NUCLEOTIDE SEQUENCE [LARGE SCALE GENOMIC DNA]</scope>
    <source>
        <strain evidence="1 2">DSM 42083</strain>
    </source>
</reference>
<dbReference type="EMBL" id="JANFNH010000089">
    <property type="protein sequence ID" value="MCQ4046701.1"/>
    <property type="molecule type" value="Genomic_DNA"/>
</dbReference>
<gene>
    <name evidence="1" type="ORF">NON19_32775</name>
</gene>
<evidence type="ECO:0000313" key="2">
    <source>
        <dbReference type="Proteomes" id="UP001206206"/>
    </source>
</evidence>
<evidence type="ECO:0000313" key="1">
    <source>
        <dbReference type="EMBL" id="MCQ4046701.1"/>
    </source>
</evidence>
<dbReference type="Proteomes" id="UP001206206">
    <property type="component" value="Unassembled WGS sequence"/>
</dbReference>
<keyword evidence="2" id="KW-1185">Reference proteome</keyword>
<dbReference type="RefSeq" id="WP_255932937.1">
    <property type="nucleotide sequence ID" value="NZ_JANFNH010000089.1"/>
</dbReference>
<organism evidence="1 2">
    <name type="scientific">Streptantibioticus rubrisoli</name>
    <dbReference type="NCBI Taxonomy" id="1387313"/>
    <lineage>
        <taxon>Bacteria</taxon>
        <taxon>Bacillati</taxon>
        <taxon>Actinomycetota</taxon>
        <taxon>Actinomycetes</taxon>
        <taxon>Kitasatosporales</taxon>
        <taxon>Streptomycetaceae</taxon>
        <taxon>Streptantibioticus</taxon>
    </lineage>
</organism>
<accession>A0ABT1PMV9</accession>